<proteinExistence type="predicted"/>
<evidence type="ECO:0000313" key="2">
    <source>
        <dbReference type="Proteomes" id="UP001596203"/>
    </source>
</evidence>
<accession>A0ABW1KTH3</accession>
<evidence type="ECO:0000313" key="1">
    <source>
        <dbReference type="EMBL" id="MFC6023824.1"/>
    </source>
</evidence>
<keyword evidence="2" id="KW-1185">Reference proteome</keyword>
<dbReference type="EMBL" id="JBHSPR010000129">
    <property type="protein sequence ID" value="MFC6023824.1"/>
    <property type="molecule type" value="Genomic_DNA"/>
</dbReference>
<dbReference type="RefSeq" id="WP_377434676.1">
    <property type="nucleotide sequence ID" value="NZ_JBHSPR010000129.1"/>
</dbReference>
<sequence>MALGLGIFVYRYPPDPNSHTDPDRRAPYIEMVDGLCAEAIQAGEALGPVPEDRQAAGHFMLEIARTLGVLLQKWTGNPFPEEDEDLLRPIVDSLERIVRANNEYGPMLARGQEPASTVFETIRADQAEFRQRSRAYGFQTCAAIF</sequence>
<gene>
    <name evidence="1" type="ORF">ACFP2T_47695</name>
</gene>
<dbReference type="Proteomes" id="UP001596203">
    <property type="component" value="Unassembled WGS sequence"/>
</dbReference>
<organism evidence="1 2">
    <name type="scientific">Plantactinospora solaniradicis</name>
    <dbReference type="NCBI Taxonomy" id="1723736"/>
    <lineage>
        <taxon>Bacteria</taxon>
        <taxon>Bacillati</taxon>
        <taxon>Actinomycetota</taxon>
        <taxon>Actinomycetes</taxon>
        <taxon>Micromonosporales</taxon>
        <taxon>Micromonosporaceae</taxon>
        <taxon>Plantactinospora</taxon>
    </lineage>
</organism>
<reference evidence="2" key="1">
    <citation type="journal article" date="2019" name="Int. J. Syst. Evol. Microbiol.">
        <title>The Global Catalogue of Microorganisms (GCM) 10K type strain sequencing project: providing services to taxonomists for standard genome sequencing and annotation.</title>
        <authorList>
            <consortium name="The Broad Institute Genomics Platform"/>
            <consortium name="The Broad Institute Genome Sequencing Center for Infectious Disease"/>
            <person name="Wu L."/>
            <person name="Ma J."/>
        </authorList>
    </citation>
    <scope>NUCLEOTIDE SEQUENCE [LARGE SCALE GENOMIC DNA]</scope>
    <source>
        <strain evidence="2">ZS-35-S2</strain>
    </source>
</reference>
<comment type="caution">
    <text evidence="1">The sequence shown here is derived from an EMBL/GenBank/DDBJ whole genome shotgun (WGS) entry which is preliminary data.</text>
</comment>
<name>A0ABW1KTH3_9ACTN</name>
<protein>
    <submittedName>
        <fullName evidence="1">Uncharacterized protein</fullName>
    </submittedName>
</protein>